<evidence type="ECO:0000313" key="3">
    <source>
        <dbReference type="Proteomes" id="UP001516400"/>
    </source>
</evidence>
<evidence type="ECO:0000313" key="2">
    <source>
        <dbReference type="EMBL" id="KAL3284079.1"/>
    </source>
</evidence>
<feature type="domain" description="PiggyBac transposable element-derived protein" evidence="1">
    <location>
        <begin position="2"/>
        <end position="154"/>
    </location>
</feature>
<dbReference type="Proteomes" id="UP001516400">
    <property type="component" value="Unassembled WGS sequence"/>
</dbReference>
<proteinExistence type="predicted"/>
<dbReference type="AlphaFoldDB" id="A0ABD2P013"/>
<dbReference type="Pfam" id="PF13843">
    <property type="entry name" value="DDE_Tnp_1_7"/>
    <property type="match status" value="1"/>
</dbReference>
<accession>A0ABD2P013</accession>
<gene>
    <name evidence="2" type="ORF">HHI36_018247</name>
</gene>
<keyword evidence="3" id="KW-1185">Reference proteome</keyword>
<comment type="caution">
    <text evidence="2">The sequence shown here is derived from an EMBL/GenBank/DDBJ whole genome shotgun (WGS) entry which is preliminary data.</text>
</comment>
<protein>
    <recommendedName>
        <fullName evidence="1">PiggyBac transposable element-derived protein domain-containing protein</fullName>
    </recommendedName>
</protein>
<dbReference type="EMBL" id="JABFTP020000165">
    <property type="protein sequence ID" value="KAL3284079.1"/>
    <property type="molecule type" value="Genomic_DNA"/>
</dbReference>
<name>A0ABD2P013_9CUCU</name>
<sequence length="159" mass="18171">MKIIVPVDAHTHCSLNMDIYTGQQLAGSYKVSNNPHDVVDRIIQPISQTGRNVTMDNWFPSFPTYEHLLKTHKLTAVGTMKSNKACIPPNYLKKRDVNTSIFGFQKDLTILSYNPKRNKNVFMLSSLHHDCGIDIETSDHQKPAVITFYNPRQKVVWIT</sequence>
<reference evidence="2 3" key="1">
    <citation type="journal article" date="2021" name="BMC Biol.">
        <title>Horizontally acquired antibacterial genes associated with adaptive radiation of ladybird beetles.</title>
        <authorList>
            <person name="Li H.S."/>
            <person name="Tang X.F."/>
            <person name="Huang Y.H."/>
            <person name="Xu Z.Y."/>
            <person name="Chen M.L."/>
            <person name="Du X.Y."/>
            <person name="Qiu B.Y."/>
            <person name="Chen P.T."/>
            <person name="Zhang W."/>
            <person name="Slipinski A."/>
            <person name="Escalona H.E."/>
            <person name="Waterhouse R.M."/>
            <person name="Zwick A."/>
            <person name="Pang H."/>
        </authorList>
    </citation>
    <scope>NUCLEOTIDE SEQUENCE [LARGE SCALE GENOMIC DNA]</scope>
    <source>
        <strain evidence="2">SYSU2018</strain>
    </source>
</reference>
<evidence type="ECO:0000259" key="1">
    <source>
        <dbReference type="Pfam" id="PF13843"/>
    </source>
</evidence>
<organism evidence="2 3">
    <name type="scientific">Cryptolaemus montrouzieri</name>
    <dbReference type="NCBI Taxonomy" id="559131"/>
    <lineage>
        <taxon>Eukaryota</taxon>
        <taxon>Metazoa</taxon>
        <taxon>Ecdysozoa</taxon>
        <taxon>Arthropoda</taxon>
        <taxon>Hexapoda</taxon>
        <taxon>Insecta</taxon>
        <taxon>Pterygota</taxon>
        <taxon>Neoptera</taxon>
        <taxon>Endopterygota</taxon>
        <taxon>Coleoptera</taxon>
        <taxon>Polyphaga</taxon>
        <taxon>Cucujiformia</taxon>
        <taxon>Coccinelloidea</taxon>
        <taxon>Coccinellidae</taxon>
        <taxon>Scymninae</taxon>
        <taxon>Scymnini</taxon>
        <taxon>Cryptolaemus</taxon>
    </lineage>
</organism>
<dbReference type="InterPro" id="IPR029526">
    <property type="entry name" value="PGBD"/>
</dbReference>
<dbReference type="PANTHER" id="PTHR46599">
    <property type="entry name" value="PIGGYBAC TRANSPOSABLE ELEMENT-DERIVED PROTEIN 4"/>
    <property type="match status" value="1"/>
</dbReference>
<dbReference type="PANTHER" id="PTHR46599:SF6">
    <property type="entry name" value="DUAL SPECIFICITY PHOSPHATASE 26"/>
    <property type="match status" value="1"/>
</dbReference>